<sequence length="49" mass="5939">MKNINISDIWLDDFDLDVYDQYGNKVELWVMPNNTNQDDTEQVNLKDRY</sequence>
<name>A0A068QXR3_9GAMM</name>
<dbReference type="EMBL" id="FO704551">
    <property type="protein sequence ID" value="CDG19787.1"/>
    <property type="molecule type" value="Genomic_DNA"/>
</dbReference>
<proteinExistence type="predicted"/>
<dbReference type="KEGG" id="xpo:XPG1_0132"/>
<dbReference type="Proteomes" id="UP000032735">
    <property type="component" value="Chromosome"/>
</dbReference>
<evidence type="ECO:0000313" key="1">
    <source>
        <dbReference type="EMBL" id="CDG19787.1"/>
    </source>
</evidence>
<gene>
    <name evidence="1" type="ORF">XPG1_0132</name>
</gene>
<evidence type="ECO:0000313" key="2">
    <source>
        <dbReference type="Proteomes" id="UP000032735"/>
    </source>
</evidence>
<dbReference type="HOGENOM" id="CLU_3142393_0_0_6"/>
<accession>A0A068QXR3</accession>
<dbReference type="STRING" id="1354304.XPG1_0132"/>
<protein>
    <submittedName>
        <fullName evidence="1">Uncharacterized protein</fullName>
    </submittedName>
</protein>
<dbReference type="AlphaFoldDB" id="A0A068QXR3"/>
<organism evidence="1 2">
    <name type="scientific">Xenorhabdus poinarii G6</name>
    <dbReference type="NCBI Taxonomy" id="1354304"/>
    <lineage>
        <taxon>Bacteria</taxon>
        <taxon>Pseudomonadati</taxon>
        <taxon>Pseudomonadota</taxon>
        <taxon>Gammaproteobacteria</taxon>
        <taxon>Enterobacterales</taxon>
        <taxon>Morganellaceae</taxon>
        <taxon>Xenorhabdus</taxon>
    </lineage>
</organism>
<keyword evidence="2" id="KW-1185">Reference proteome</keyword>
<reference evidence="1 2" key="1">
    <citation type="submission" date="2013-07" db="EMBL/GenBank/DDBJ databases">
        <authorList>
            <person name="Genoscope - CEA"/>
        </authorList>
    </citation>
    <scope>NUCLEOTIDE SEQUENCE [LARGE SCALE GENOMIC DNA]</scope>
    <source>
        <strain evidence="1 2">G6</strain>
    </source>
</reference>